<proteinExistence type="predicted"/>
<dbReference type="RefSeq" id="WP_135623739.1">
    <property type="nucleotide sequence ID" value="NZ_RQGD01000025.1"/>
</dbReference>
<evidence type="ECO:0000313" key="2">
    <source>
        <dbReference type="Proteomes" id="UP000297693"/>
    </source>
</evidence>
<gene>
    <name evidence="1" type="ORF">EHQ58_09905</name>
</gene>
<accession>A0A4R9K0N5</accession>
<name>A0A4R9K0N5_9LEPT</name>
<protein>
    <submittedName>
        <fullName evidence="1">Uncharacterized protein</fullName>
    </submittedName>
</protein>
<evidence type="ECO:0000313" key="1">
    <source>
        <dbReference type="EMBL" id="TGL59213.1"/>
    </source>
</evidence>
<organism evidence="1 2">
    <name type="scientific">Leptospira ognonensis</name>
    <dbReference type="NCBI Taxonomy" id="2484945"/>
    <lineage>
        <taxon>Bacteria</taxon>
        <taxon>Pseudomonadati</taxon>
        <taxon>Spirochaetota</taxon>
        <taxon>Spirochaetia</taxon>
        <taxon>Leptospirales</taxon>
        <taxon>Leptospiraceae</taxon>
        <taxon>Leptospira</taxon>
    </lineage>
</organism>
<dbReference type="AlphaFoldDB" id="A0A4R9K0N5"/>
<dbReference type="EMBL" id="RQGD01000025">
    <property type="protein sequence ID" value="TGL59213.1"/>
    <property type="molecule type" value="Genomic_DNA"/>
</dbReference>
<reference evidence="1" key="1">
    <citation type="journal article" date="2019" name="PLoS Negl. Trop. Dis.">
        <title>Revisiting the worldwide diversity of Leptospira species in the environment.</title>
        <authorList>
            <person name="Vincent A.T."/>
            <person name="Schiettekatte O."/>
            <person name="Bourhy P."/>
            <person name="Veyrier F.J."/>
            <person name="Picardeau M."/>
        </authorList>
    </citation>
    <scope>NUCLEOTIDE SEQUENCE [LARGE SCALE GENOMIC DNA]</scope>
    <source>
        <strain evidence="1">201702476</strain>
    </source>
</reference>
<dbReference type="Proteomes" id="UP000297693">
    <property type="component" value="Unassembled WGS sequence"/>
</dbReference>
<comment type="caution">
    <text evidence="1">The sequence shown here is derived from an EMBL/GenBank/DDBJ whole genome shotgun (WGS) entry which is preliminary data.</text>
</comment>
<keyword evidence="2" id="KW-1185">Reference proteome</keyword>
<sequence length="113" mass="13225">MNKPSNFNLNLKIQVFKTIMQALRWDQRFLFVIRFLMQKAKIKKSDFFHGSDFALENRERFKLQLDILALHAALKQTIGDDRALRTMISVLQTSASEAFLETMQLITKLTSMK</sequence>